<dbReference type="SMART" id="SM00829">
    <property type="entry name" value="PKS_ER"/>
    <property type="match status" value="1"/>
</dbReference>
<dbReference type="Proteomes" id="UP001597079">
    <property type="component" value="Unassembled WGS sequence"/>
</dbReference>
<keyword evidence="3" id="KW-1185">Reference proteome</keyword>
<dbReference type="InterPro" id="IPR013149">
    <property type="entry name" value="ADH-like_C"/>
</dbReference>
<organism evidence="2 3">
    <name type="scientific">Alicyclobacillus fodiniaquatilis</name>
    <dbReference type="NCBI Taxonomy" id="1661150"/>
    <lineage>
        <taxon>Bacteria</taxon>
        <taxon>Bacillati</taxon>
        <taxon>Bacillota</taxon>
        <taxon>Bacilli</taxon>
        <taxon>Bacillales</taxon>
        <taxon>Alicyclobacillaceae</taxon>
        <taxon>Alicyclobacillus</taxon>
    </lineage>
</organism>
<dbReference type="InterPro" id="IPR011032">
    <property type="entry name" value="GroES-like_sf"/>
</dbReference>
<dbReference type="InterPro" id="IPR051397">
    <property type="entry name" value="Zn-ADH-like_protein"/>
</dbReference>
<feature type="domain" description="Enoyl reductase (ER)" evidence="1">
    <location>
        <begin position="10"/>
        <end position="319"/>
    </location>
</feature>
<dbReference type="PANTHER" id="PTHR43677">
    <property type="entry name" value="SHORT-CHAIN DEHYDROGENASE/REDUCTASE"/>
    <property type="match status" value="1"/>
</dbReference>
<comment type="caution">
    <text evidence="2">The sequence shown here is derived from an EMBL/GenBank/DDBJ whole genome shotgun (WGS) entry which is preliminary data.</text>
</comment>
<dbReference type="Pfam" id="PF00107">
    <property type="entry name" value="ADH_zinc_N"/>
    <property type="match status" value="1"/>
</dbReference>
<evidence type="ECO:0000313" key="2">
    <source>
        <dbReference type="EMBL" id="MFD1676768.1"/>
    </source>
</evidence>
<dbReference type="EMBL" id="JBHUCX010000075">
    <property type="protein sequence ID" value="MFD1676768.1"/>
    <property type="molecule type" value="Genomic_DNA"/>
</dbReference>
<dbReference type="InterPro" id="IPR036291">
    <property type="entry name" value="NAD(P)-bd_dom_sf"/>
</dbReference>
<sequence>MKAAVLYQFGEIPRYEDFPDPVPGEGEVLINVKAVALENVDKMMAEGTHFASRQFLSTLPAIVGFDGIGELPDGRLVGFGGVKGPYGAMAEKTVVPKEYTVPIPTSVDAVTAAALPASALTSLFPLKWGARLEAGETVFINGATGVAGKLAVQIAKLLGAGRIVATGRNEASLKQIAALGADTVIDLKQADEQLVEQFRREAGKGFDVILDFLWGRVTELLIRSLVPQGLSFAQGRTRLVQIGEKAGSTISLLADALRTTGLEIMGAGAGLTPEAIPAGAAQVWDWIRAGKLRMDIEQVALQDVADVWERDDFHGKRVVIVV</sequence>
<dbReference type="RefSeq" id="WP_377944676.1">
    <property type="nucleotide sequence ID" value="NZ_JBHUCX010000075.1"/>
</dbReference>
<reference evidence="3" key="1">
    <citation type="journal article" date="2019" name="Int. J. Syst. Evol. Microbiol.">
        <title>The Global Catalogue of Microorganisms (GCM) 10K type strain sequencing project: providing services to taxonomists for standard genome sequencing and annotation.</title>
        <authorList>
            <consortium name="The Broad Institute Genomics Platform"/>
            <consortium name="The Broad Institute Genome Sequencing Center for Infectious Disease"/>
            <person name="Wu L."/>
            <person name="Ma J."/>
        </authorList>
    </citation>
    <scope>NUCLEOTIDE SEQUENCE [LARGE SCALE GENOMIC DNA]</scope>
    <source>
        <strain evidence="3">CGMCC 1.12286</strain>
    </source>
</reference>
<dbReference type="SUPFAM" id="SSF51735">
    <property type="entry name" value="NAD(P)-binding Rossmann-fold domains"/>
    <property type="match status" value="1"/>
</dbReference>
<accession>A0ABW4JLD5</accession>
<dbReference type="PANTHER" id="PTHR43677:SF11">
    <property type="entry name" value="ZINC-CONTAINING ALCOHOL DEHYDROGENASE"/>
    <property type="match status" value="1"/>
</dbReference>
<proteinExistence type="predicted"/>
<protein>
    <submittedName>
        <fullName evidence="2">Zinc-binding alcohol dehydrogenase family protein</fullName>
    </submittedName>
</protein>
<gene>
    <name evidence="2" type="ORF">ACFSB2_19015</name>
</gene>
<dbReference type="SUPFAM" id="SSF50129">
    <property type="entry name" value="GroES-like"/>
    <property type="match status" value="1"/>
</dbReference>
<dbReference type="Gene3D" id="3.90.180.10">
    <property type="entry name" value="Medium-chain alcohol dehydrogenases, catalytic domain"/>
    <property type="match status" value="1"/>
</dbReference>
<dbReference type="InterPro" id="IPR020843">
    <property type="entry name" value="ER"/>
</dbReference>
<evidence type="ECO:0000313" key="3">
    <source>
        <dbReference type="Proteomes" id="UP001597079"/>
    </source>
</evidence>
<dbReference type="Gene3D" id="3.40.50.720">
    <property type="entry name" value="NAD(P)-binding Rossmann-like Domain"/>
    <property type="match status" value="1"/>
</dbReference>
<evidence type="ECO:0000259" key="1">
    <source>
        <dbReference type="SMART" id="SM00829"/>
    </source>
</evidence>
<name>A0ABW4JLD5_9BACL</name>